<keyword evidence="2 5" id="KW-0812">Transmembrane</keyword>
<feature type="transmembrane region" description="Helical" evidence="5">
    <location>
        <begin position="62"/>
        <end position="80"/>
    </location>
</feature>
<feature type="transmembrane region" description="Helical" evidence="5">
    <location>
        <begin position="128"/>
        <end position="153"/>
    </location>
</feature>
<gene>
    <name evidence="6" type="ORF">ACFFHF_13165</name>
</gene>
<organism evidence="6 7">
    <name type="scientific">Robertmurraya beringensis</name>
    <dbReference type="NCBI Taxonomy" id="641660"/>
    <lineage>
        <taxon>Bacteria</taxon>
        <taxon>Bacillati</taxon>
        <taxon>Bacillota</taxon>
        <taxon>Bacilli</taxon>
        <taxon>Bacillales</taxon>
        <taxon>Bacillaceae</taxon>
        <taxon>Robertmurraya</taxon>
    </lineage>
</organism>
<dbReference type="Pfam" id="PF02535">
    <property type="entry name" value="Zip"/>
    <property type="match status" value="1"/>
</dbReference>
<feature type="transmembrane region" description="Helical" evidence="5">
    <location>
        <begin position="165"/>
        <end position="186"/>
    </location>
</feature>
<keyword evidence="7" id="KW-1185">Reference proteome</keyword>
<dbReference type="PANTHER" id="PTHR11040:SF44">
    <property type="entry name" value="PROTEIN ZNTC-RELATED"/>
    <property type="match status" value="1"/>
</dbReference>
<accession>A0ABV6KS77</accession>
<evidence type="ECO:0000256" key="5">
    <source>
        <dbReference type="SAM" id="Phobius"/>
    </source>
</evidence>
<evidence type="ECO:0000256" key="2">
    <source>
        <dbReference type="ARBA" id="ARBA00022692"/>
    </source>
</evidence>
<evidence type="ECO:0000313" key="6">
    <source>
        <dbReference type="EMBL" id="MFC0476182.1"/>
    </source>
</evidence>
<name>A0ABV6KS77_9BACI</name>
<protein>
    <submittedName>
        <fullName evidence="6">ZIP family metal transporter</fullName>
    </submittedName>
</protein>
<proteinExistence type="predicted"/>
<evidence type="ECO:0000256" key="3">
    <source>
        <dbReference type="ARBA" id="ARBA00022989"/>
    </source>
</evidence>
<feature type="transmembrane region" description="Helical" evidence="5">
    <location>
        <begin position="35"/>
        <end position="56"/>
    </location>
</feature>
<evidence type="ECO:0000313" key="7">
    <source>
        <dbReference type="Proteomes" id="UP001589738"/>
    </source>
</evidence>
<feature type="transmembrane region" description="Helical" evidence="5">
    <location>
        <begin position="192"/>
        <end position="212"/>
    </location>
</feature>
<sequence>MTILFYVIAAALANILGGLVIFLKINWSRRGLNGLMALSAGILFTIAVMDLIPEALEIHESSAIYIVIGFGLIFLFQQFLAPHFHFGEETHTHSHSQRTTLSALVGMLVHTFFDGVSIVASFKLDERIRFVVLIAVLLNKIPDGLTISSIVFASLKSKKKAIGASFLLGVSTIAGAIASLFLTQFFTVDSSILAIALSITSGIFLYIVTVDLLPIVNAMGDRPIILFFFVGILLYFALHLILNQLSFHVHYPEHILFIQF</sequence>
<reference evidence="6 7" key="1">
    <citation type="submission" date="2024-09" db="EMBL/GenBank/DDBJ databases">
        <authorList>
            <person name="Sun Q."/>
            <person name="Mori K."/>
        </authorList>
    </citation>
    <scope>NUCLEOTIDE SEQUENCE [LARGE SCALE GENOMIC DNA]</scope>
    <source>
        <strain evidence="6 7">CGMCC 1.9126</strain>
    </source>
</reference>
<comment type="caution">
    <text evidence="6">The sequence shown here is derived from an EMBL/GenBank/DDBJ whole genome shotgun (WGS) entry which is preliminary data.</text>
</comment>
<feature type="transmembrane region" description="Helical" evidence="5">
    <location>
        <begin position="224"/>
        <end position="242"/>
    </location>
</feature>
<dbReference type="EMBL" id="JBHLUU010000094">
    <property type="protein sequence ID" value="MFC0476182.1"/>
    <property type="molecule type" value="Genomic_DNA"/>
</dbReference>
<comment type="subcellular location">
    <subcellularLocation>
        <location evidence="1">Membrane</location>
        <topology evidence="1">Multi-pass membrane protein</topology>
    </subcellularLocation>
</comment>
<dbReference type="InterPro" id="IPR003689">
    <property type="entry name" value="ZIP"/>
</dbReference>
<keyword evidence="3 5" id="KW-1133">Transmembrane helix</keyword>
<feature type="transmembrane region" description="Helical" evidence="5">
    <location>
        <begin position="101"/>
        <end position="122"/>
    </location>
</feature>
<dbReference type="Proteomes" id="UP001589738">
    <property type="component" value="Unassembled WGS sequence"/>
</dbReference>
<feature type="transmembrane region" description="Helical" evidence="5">
    <location>
        <begin position="6"/>
        <end position="23"/>
    </location>
</feature>
<keyword evidence="4 5" id="KW-0472">Membrane</keyword>
<dbReference type="PANTHER" id="PTHR11040">
    <property type="entry name" value="ZINC/IRON TRANSPORTER"/>
    <property type="match status" value="1"/>
</dbReference>
<dbReference type="RefSeq" id="WP_160547520.1">
    <property type="nucleotide sequence ID" value="NZ_JBHLUU010000094.1"/>
</dbReference>
<evidence type="ECO:0000256" key="4">
    <source>
        <dbReference type="ARBA" id="ARBA00023136"/>
    </source>
</evidence>
<evidence type="ECO:0000256" key="1">
    <source>
        <dbReference type="ARBA" id="ARBA00004141"/>
    </source>
</evidence>